<dbReference type="Pfam" id="PF05345">
    <property type="entry name" value="He_PIG"/>
    <property type="match status" value="2"/>
</dbReference>
<keyword evidence="3" id="KW-0732">Signal</keyword>
<organism evidence="5 6">
    <name type="scientific">Anaeramoeba flamelloides</name>
    <dbReference type="NCBI Taxonomy" id="1746091"/>
    <lineage>
        <taxon>Eukaryota</taxon>
        <taxon>Metamonada</taxon>
        <taxon>Anaeramoebidae</taxon>
        <taxon>Anaeramoeba</taxon>
    </lineage>
</organism>
<feature type="transmembrane region" description="Helical" evidence="2">
    <location>
        <begin position="760"/>
        <end position="784"/>
    </location>
</feature>
<name>A0ABQ8XKI9_9EUKA</name>
<dbReference type="SUPFAM" id="SSF49313">
    <property type="entry name" value="Cadherin-like"/>
    <property type="match status" value="3"/>
</dbReference>
<dbReference type="SMART" id="SM00736">
    <property type="entry name" value="CADG"/>
    <property type="match status" value="2"/>
</dbReference>
<protein>
    <submittedName>
        <fullName evidence="5">Dystroglycan-related</fullName>
    </submittedName>
</protein>
<dbReference type="EMBL" id="JAOAOG010000290">
    <property type="protein sequence ID" value="KAJ6232639.1"/>
    <property type="molecule type" value="Genomic_DNA"/>
</dbReference>
<keyword evidence="2" id="KW-0812">Transmembrane</keyword>
<comment type="caution">
    <text evidence="5">The sequence shown here is derived from an EMBL/GenBank/DDBJ whole genome shotgun (WGS) entry which is preliminary data.</text>
</comment>
<evidence type="ECO:0000256" key="2">
    <source>
        <dbReference type="SAM" id="Phobius"/>
    </source>
</evidence>
<evidence type="ECO:0000256" key="3">
    <source>
        <dbReference type="SAM" id="SignalP"/>
    </source>
</evidence>
<keyword evidence="2" id="KW-1133">Transmembrane helix</keyword>
<proteinExistence type="predicted"/>
<evidence type="ECO:0000256" key="1">
    <source>
        <dbReference type="SAM" id="MobiDB-lite"/>
    </source>
</evidence>
<feature type="domain" description="Dystroglycan-type cadherin-like" evidence="4">
    <location>
        <begin position="558"/>
        <end position="655"/>
    </location>
</feature>
<dbReference type="InterPro" id="IPR006644">
    <property type="entry name" value="Cadg"/>
</dbReference>
<feature type="chain" id="PRO_5046143243" evidence="3">
    <location>
        <begin position="21"/>
        <end position="827"/>
    </location>
</feature>
<evidence type="ECO:0000313" key="5">
    <source>
        <dbReference type="EMBL" id="KAJ6232639.1"/>
    </source>
</evidence>
<feature type="domain" description="Dystroglycan-type cadherin-like" evidence="4">
    <location>
        <begin position="656"/>
        <end position="753"/>
    </location>
</feature>
<feature type="signal peptide" evidence="3">
    <location>
        <begin position="1"/>
        <end position="20"/>
    </location>
</feature>
<dbReference type="InterPro" id="IPR013783">
    <property type="entry name" value="Ig-like_fold"/>
</dbReference>
<sequence>MRLQSLLYFSVFLLVINCSSFCPATRLGQQFEINSSQNGKQMISSLLRYSQGYFVSIWGTTDPTTKFDTLAGQLFLVPYSTTPEEYRMQFSLTNYTKGNEGSQCVAAVCSERFLVAWERQVADRWEVIGRLFEKNNVALNEEFVLTSNSNSHNRAPAIVILNERTVYNTGNSGSVSEQGTVSETDSCQAGAKQYFLVVWQSTNSSQSENWGISGQLLSINNDDGQITLLDQKYQFADLAGSNETNANTAYMEKGYFVVSWQSSSNQSKEGVISYAQMYKFDNHSLSISKIGEQFQISNDTKIGNLHLSIAFLAENYFVAAWQEYSTAVNNTVIKAQIYQYDFVSTPKMHGDEFIISEQSPEVENLNPTAKLLEDRMFVVIWDTLDSSSKNMVYSQFYRFYENNQTVLMNDRYQITNSVQEYPSYPTVELLKPQKLITSWGSCCHGDDKSYDIYGQAFNFIEPPYESRPLTNQIAEINKISEYTFPYDTFKDPQNGQLKYSTSTLPDWIQFEQYLRTFQFSLTRENCAGVFVIGVHALNECKQQANGSFSVTFNRNPPFVNKNLTNQTVHIKGPITYTIPDDTFEEPYLDTLALRTQLANGSSLPSWITFNKDSHKYSFNTKKGQCPEDITIDLIAENHCQLSASASFLLSTFLYPIIESPIDNVLLKADQEFTFTIPKSTFIDPENYTVSFDAILSNDQNLPDWIHFDHNSFVFTGMAPNTNTKLNISCRVKRCNHYTSSSFELTVSKNNSPAKKFNTKLFLAIFLPTLTLVIITVSMGVFYYYKKVRPKKNLVNGNYFKQSEDSETLNSEVPLLADKQNNKNDKID</sequence>
<dbReference type="Gene3D" id="2.60.40.10">
    <property type="entry name" value="Immunoglobulins"/>
    <property type="match status" value="3"/>
</dbReference>
<evidence type="ECO:0000313" key="6">
    <source>
        <dbReference type="Proteomes" id="UP001150062"/>
    </source>
</evidence>
<evidence type="ECO:0000259" key="4">
    <source>
        <dbReference type="SMART" id="SM00736"/>
    </source>
</evidence>
<keyword evidence="6" id="KW-1185">Reference proteome</keyword>
<reference evidence="5" key="1">
    <citation type="submission" date="2022-08" db="EMBL/GenBank/DDBJ databases">
        <title>Novel sulfate-reducing endosymbionts in the free-living metamonad Anaeramoeba.</title>
        <authorList>
            <person name="Jerlstrom-Hultqvist J."/>
            <person name="Cepicka I."/>
            <person name="Gallot-Lavallee L."/>
            <person name="Salas-Leiva D."/>
            <person name="Curtis B.A."/>
            <person name="Zahonova K."/>
            <person name="Pipaliya S."/>
            <person name="Dacks J."/>
            <person name="Roger A.J."/>
        </authorList>
    </citation>
    <scope>NUCLEOTIDE SEQUENCE</scope>
    <source>
        <strain evidence="5">Schooner1</strain>
    </source>
</reference>
<dbReference type="InterPro" id="IPR015919">
    <property type="entry name" value="Cadherin-like_sf"/>
</dbReference>
<gene>
    <name evidence="5" type="ORF">M0813_04680</name>
</gene>
<dbReference type="Proteomes" id="UP001150062">
    <property type="component" value="Unassembled WGS sequence"/>
</dbReference>
<feature type="region of interest" description="Disordered" evidence="1">
    <location>
        <begin position="805"/>
        <end position="827"/>
    </location>
</feature>
<keyword evidence="2" id="KW-0472">Membrane</keyword>
<accession>A0ABQ8XKI9</accession>